<keyword evidence="4" id="KW-1003">Cell membrane</keyword>
<dbReference type="Pfam" id="PF01594">
    <property type="entry name" value="AI-2E_transport"/>
    <property type="match status" value="1"/>
</dbReference>
<feature type="transmembrane region" description="Helical" evidence="8">
    <location>
        <begin position="12"/>
        <end position="36"/>
    </location>
</feature>
<feature type="transmembrane region" description="Helical" evidence="8">
    <location>
        <begin position="72"/>
        <end position="97"/>
    </location>
</feature>
<dbReference type="OrthoDB" id="9784366at2"/>
<dbReference type="RefSeq" id="WP_143528685.1">
    <property type="nucleotide sequence ID" value="NZ_AP019791.1"/>
</dbReference>
<feature type="transmembrane region" description="Helical" evidence="8">
    <location>
        <begin position="260"/>
        <end position="279"/>
    </location>
</feature>
<feature type="transmembrane region" description="Helical" evidence="8">
    <location>
        <begin position="42"/>
        <end position="60"/>
    </location>
</feature>
<sequence>MDSPEQSPPAAGRLVVSTYLQYFLIAVGLVLAVVLVRQIGGVLLTFLMAGVLAYALNPLVRRLEDMRVPRVLAVLGVFTALILVLLVVLLIIIVPAVRQVQQLLQSPQAVVGTAADLLAWAEGLPYVGQQISTVDQAAALAFIQNNLPPASTLLKAALGFIGGVFGVFGAILNLVFMLIVAVYMLLDRERIRRGALALIPETVRGNVLELFSAVEGALVRYLKAQLLLCLLMGVIGWAIVFFTGGEYALLIGVWVGVTELIPVLGPVLGAIPAVVLALVDSPLKALLVAGLFLAAQQLEGNVLVPRIMGSSVGVHPLWVMFAMLSATALYGIVGALFAVPIVAMVAASLRYLRGTLVFERWGERLIAPAQAPAGEPAGGQARERSRT</sequence>
<keyword evidence="6 8" id="KW-1133">Transmembrane helix</keyword>
<dbReference type="PANTHER" id="PTHR21716">
    <property type="entry name" value="TRANSMEMBRANE PROTEIN"/>
    <property type="match status" value="1"/>
</dbReference>
<keyword evidence="3" id="KW-0813">Transport</keyword>
<evidence type="ECO:0000256" key="2">
    <source>
        <dbReference type="ARBA" id="ARBA00009773"/>
    </source>
</evidence>
<evidence type="ECO:0000256" key="1">
    <source>
        <dbReference type="ARBA" id="ARBA00004651"/>
    </source>
</evidence>
<protein>
    <submittedName>
        <fullName evidence="9">AI-2E family transporter</fullName>
    </submittedName>
</protein>
<accession>A0A510HKZ6</accession>
<dbReference type="GO" id="GO:0055085">
    <property type="term" value="P:transmembrane transport"/>
    <property type="evidence" value="ECO:0007669"/>
    <property type="project" value="TreeGrafter"/>
</dbReference>
<proteinExistence type="inferred from homology"/>
<evidence type="ECO:0000256" key="7">
    <source>
        <dbReference type="ARBA" id="ARBA00023136"/>
    </source>
</evidence>
<keyword evidence="10" id="KW-1185">Reference proteome</keyword>
<reference evidence="9" key="1">
    <citation type="journal article" date="2019" name="Microbiol. Resour. Announc.">
        <title>Complete Genome Sequence of Rubrobacter xylanophilus Strain AA3-22, Isolated from Arima Onsen in Japan.</title>
        <authorList>
            <person name="Tomariguchi N."/>
            <person name="Miyazaki K."/>
        </authorList>
    </citation>
    <scope>NUCLEOTIDE SEQUENCE [LARGE SCALE GENOMIC DNA]</scope>
    <source>
        <strain evidence="9">AA3-22</strain>
    </source>
</reference>
<dbReference type="Proteomes" id="UP000318065">
    <property type="component" value="Chromosome"/>
</dbReference>
<feature type="transmembrane region" description="Helical" evidence="8">
    <location>
        <begin position="156"/>
        <end position="186"/>
    </location>
</feature>
<dbReference type="AlphaFoldDB" id="A0A510HKZ6"/>
<feature type="transmembrane region" description="Helical" evidence="8">
    <location>
        <begin position="226"/>
        <end position="254"/>
    </location>
</feature>
<comment type="similarity">
    <text evidence="2">Belongs to the autoinducer-2 exporter (AI-2E) (TC 2.A.86) family.</text>
</comment>
<keyword evidence="7 8" id="KW-0472">Membrane</keyword>
<evidence type="ECO:0000313" key="9">
    <source>
        <dbReference type="EMBL" id="BBL80701.1"/>
    </source>
</evidence>
<evidence type="ECO:0000256" key="8">
    <source>
        <dbReference type="SAM" id="Phobius"/>
    </source>
</evidence>
<evidence type="ECO:0000313" key="10">
    <source>
        <dbReference type="Proteomes" id="UP000318065"/>
    </source>
</evidence>
<organism evidence="9 10">
    <name type="scientific">Rubrobacter xylanophilus</name>
    <dbReference type="NCBI Taxonomy" id="49319"/>
    <lineage>
        <taxon>Bacteria</taxon>
        <taxon>Bacillati</taxon>
        <taxon>Actinomycetota</taxon>
        <taxon>Rubrobacteria</taxon>
        <taxon>Rubrobacterales</taxon>
        <taxon>Rubrobacteraceae</taxon>
        <taxon>Rubrobacter</taxon>
    </lineage>
</organism>
<feature type="transmembrane region" description="Helical" evidence="8">
    <location>
        <begin position="328"/>
        <end position="352"/>
    </location>
</feature>
<dbReference type="EMBL" id="AP019791">
    <property type="protein sequence ID" value="BBL80701.1"/>
    <property type="molecule type" value="Genomic_DNA"/>
</dbReference>
<evidence type="ECO:0000256" key="5">
    <source>
        <dbReference type="ARBA" id="ARBA00022692"/>
    </source>
</evidence>
<dbReference type="InterPro" id="IPR002549">
    <property type="entry name" value="AI-2E-like"/>
</dbReference>
<keyword evidence="5 8" id="KW-0812">Transmembrane</keyword>
<gene>
    <name evidence="9" type="ORF">RxyAA322_25550</name>
</gene>
<evidence type="ECO:0000256" key="3">
    <source>
        <dbReference type="ARBA" id="ARBA00022448"/>
    </source>
</evidence>
<comment type="subcellular location">
    <subcellularLocation>
        <location evidence="1">Cell membrane</location>
        <topology evidence="1">Multi-pass membrane protein</topology>
    </subcellularLocation>
</comment>
<evidence type="ECO:0000256" key="6">
    <source>
        <dbReference type="ARBA" id="ARBA00022989"/>
    </source>
</evidence>
<name>A0A510HKZ6_9ACTN</name>
<feature type="transmembrane region" description="Helical" evidence="8">
    <location>
        <begin position="286"/>
        <end position="308"/>
    </location>
</feature>
<dbReference type="GO" id="GO:0005886">
    <property type="term" value="C:plasma membrane"/>
    <property type="evidence" value="ECO:0007669"/>
    <property type="project" value="UniProtKB-SubCell"/>
</dbReference>
<dbReference type="PANTHER" id="PTHR21716:SF53">
    <property type="entry name" value="PERMEASE PERM-RELATED"/>
    <property type="match status" value="1"/>
</dbReference>
<evidence type="ECO:0000256" key="4">
    <source>
        <dbReference type="ARBA" id="ARBA00022475"/>
    </source>
</evidence>